<accession>E1YE87</accession>
<dbReference type="AlphaFoldDB" id="E1YE87"/>
<gene>
    <name evidence="1" type="ORF">N47_B19920</name>
</gene>
<name>E1YE87_9BACT</name>
<reference evidence="1" key="1">
    <citation type="journal article" date="2011" name="Environ. Microbiol.">
        <title>Genomic insights into the metabolic potential of the polycyclic aromatic hydrocarbon degrading sulfate-reducing Deltaproteobacterium N47.</title>
        <authorList>
            <person name="Bergmann F."/>
            <person name="Selesi D."/>
            <person name="Weinmaier T."/>
            <person name="Tischler P."/>
            <person name="Rattei T."/>
            <person name="Meckenstock R.U."/>
        </authorList>
    </citation>
    <scope>NUCLEOTIDE SEQUENCE</scope>
</reference>
<proteinExistence type="predicted"/>
<evidence type="ECO:0000313" key="1">
    <source>
        <dbReference type="EMBL" id="CBX28846.1"/>
    </source>
</evidence>
<protein>
    <submittedName>
        <fullName evidence="1">Uncharacterized protein</fullName>
    </submittedName>
</protein>
<organism evidence="1">
    <name type="scientific">uncultured Desulfobacterium sp</name>
    <dbReference type="NCBI Taxonomy" id="201089"/>
    <lineage>
        <taxon>Bacteria</taxon>
        <taxon>Pseudomonadati</taxon>
        <taxon>Thermodesulfobacteriota</taxon>
        <taxon>Desulfobacteria</taxon>
        <taxon>Desulfobacterales</taxon>
        <taxon>Desulfobacteriaceae</taxon>
        <taxon>Desulfobacterium</taxon>
        <taxon>environmental samples</taxon>
    </lineage>
</organism>
<sequence>MPEQLQNRLSGKIDPTLGVQGDIGRYHESSEKLHEMFFDIYKEDSFDGVRHGVKL</sequence>
<dbReference type="EMBL" id="FR695870">
    <property type="protein sequence ID" value="CBX28846.1"/>
    <property type="molecule type" value="Genomic_DNA"/>
</dbReference>